<organism evidence="4 5">
    <name type="scientific">Lasius niger</name>
    <name type="common">Black garden ant</name>
    <dbReference type="NCBI Taxonomy" id="67767"/>
    <lineage>
        <taxon>Eukaryota</taxon>
        <taxon>Metazoa</taxon>
        <taxon>Ecdysozoa</taxon>
        <taxon>Arthropoda</taxon>
        <taxon>Hexapoda</taxon>
        <taxon>Insecta</taxon>
        <taxon>Pterygota</taxon>
        <taxon>Neoptera</taxon>
        <taxon>Endopterygota</taxon>
        <taxon>Hymenoptera</taxon>
        <taxon>Apocrita</taxon>
        <taxon>Aculeata</taxon>
        <taxon>Formicoidea</taxon>
        <taxon>Formicidae</taxon>
        <taxon>Formicinae</taxon>
        <taxon>Lasius</taxon>
        <taxon>Lasius</taxon>
    </lineage>
</organism>
<evidence type="ECO:0000259" key="3">
    <source>
        <dbReference type="PROSITE" id="PS50209"/>
    </source>
</evidence>
<gene>
    <name evidence="4" type="ORF">RF55_15014</name>
</gene>
<accession>A0A0J7K6X7</accession>
<comment type="caution">
    <text evidence="4">The sequence shown here is derived from an EMBL/GenBank/DDBJ whole genome shotgun (WGS) entry which is preliminary data.</text>
</comment>
<evidence type="ECO:0000256" key="1">
    <source>
        <dbReference type="SAM" id="Coils"/>
    </source>
</evidence>
<proteinExistence type="predicted"/>
<sequence length="184" mass="20368">MTADDGIADETVEDGIVDMTVDNGIVNGGISDGIVDKTIHCNNDIITNETVHMGIHRDDGIVTDETKTLSSDTCPTVERPSTPPNSEENNCFQTPVKNLHDPRFVSAITTPHLATPKKARRALELAKRTIAKQRRKIKTLQQAKTRLIDRITTMKGLIKHLKQKDLLSETTAENLMVTRSNDNN</sequence>
<keyword evidence="5" id="KW-1185">Reference proteome</keyword>
<dbReference type="GO" id="GO:0042981">
    <property type="term" value="P:regulation of apoptotic process"/>
    <property type="evidence" value="ECO:0007669"/>
    <property type="project" value="InterPro"/>
</dbReference>
<feature type="region of interest" description="Disordered" evidence="2">
    <location>
        <begin position="70"/>
        <end position="89"/>
    </location>
</feature>
<evidence type="ECO:0000313" key="4">
    <source>
        <dbReference type="EMBL" id="KMQ86102.1"/>
    </source>
</evidence>
<dbReference type="InterPro" id="IPR001315">
    <property type="entry name" value="CARD"/>
</dbReference>
<reference evidence="4 5" key="1">
    <citation type="submission" date="2015-04" db="EMBL/GenBank/DDBJ databases">
        <title>Lasius niger genome sequencing.</title>
        <authorList>
            <person name="Konorov E.A."/>
            <person name="Nikitin M.A."/>
            <person name="Kirill M.V."/>
            <person name="Chang P."/>
        </authorList>
    </citation>
    <scope>NUCLEOTIDE SEQUENCE [LARGE SCALE GENOMIC DNA]</scope>
    <source>
        <tissue evidence="4">Whole</tissue>
    </source>
</reference>
<dbReference type="PaxDb" id="67767-A0A0J7K6X7"/>
<dbReference type="AlphaFoldDB" id="A0A0J7K6X7"/>
<evidence type="ECO:0000256" key="2">
    <source>
        <dbReference type="SAM" id="MobiDB-lite"/>
    </source>
</evidence>
<dbReference type="Proteomes" id="UP000036403">
    <property type="component" value="Unassembled WGS sequence"/>
</dbReference>
<dbReference type="EMBL" id="LBMM01012619">
    <property type="protein sequence ID" value="KMQ86102.1"/>
    <property type="molecule type" value="Genomic_DNA"/>
</dbReference>
<feature type="coiled-coil region" evidence="1">
    <location>
        <begin position="123"/>
        <end position="150"/>
    </location>
</feature>
<protein>
    <submittedName>
        <fullName evidence="4">Thap domain-containing protein 9-like protein</fullName>
    </submittedName>
</protein>
<dbReference type="PROSITE" id="PS50209">
    <property type="entry name" value="CARD"/>
    <property type="match status" value="1"/>
</dbReference>
<keyword evidence="1" id="KW-0175">Coiled coil</keyword>
<name>A0A0J7K6X7_LASNI</name>
<dbReference type="OrthoDB" id="7534596at2759"/>
<evidence type="ECO:0000313" key="5">
    <source>
        <dbReference type="Proteomes" id="UP000036403"/>
    </source>
</evidence>
<feature type="domain" description="CARD" evidence="3">
    <location>
        <begin position="132"/>
        <end position="184"/>
    </location>
</feature>